<feature type="compositionally biased region" description="Low complexity" evidence="1">
    <location>
        <begin position="228"/>
        <end position="240"/>
    </location>
</feature>
<dbReference type="Proteomes" id="UP000429607">
    <property type="component" value="Unassembled WGS sequence"/>
</dbReference>
<feature type="region of interest" description="Disordered" evidence="1">
    <location>
        <begin position="173"/>
        <end position="194"/>
    </location>
</feature>
<proteinExistence type="predicted"/>
<feature type="region of interest" description="Disordered" evidence="1">
    <location>
        <begin position="90"/>
        <end position="115"/>
    </location>
</feature>
<name>A0A6A3J4U6_9STRA</name>
<gene>
    <name evidence="2" type="ORF">PR001_g21801</name>
</gene>
<feature type="compositionally biased region" description="Polar residues" evidence="1">
    <location>
        <begin position="504"/>
        <end position="515"/>
    </location>
</feature>
<protein>
    <recommendedName>
        <fullName evidence="4">Retrotransposon gag domain-containing protein</fullName>
    </recommendedName>
</protein>
<feature type="region of interest" description="Disordered" evidence="1">
    <location>
        <begin position="212"/>
        <end position="240"/>
    </location>
</feature>
<feature type="compositionally biased region" description="Acidic residues" evidence="1">
    <location>
        <begin position="887"/>
        <end position="898"/>
    </location>
</feature>
<accession>A0A6A3J4U6</accession>
<feature type="compositionally biased region" description="Polar residues" evidence="1">
    <location>
        <begin position="173"/>
        <end position="189"/>
    </location>
</feature>
<reference evidence="2 3" key="1">
    <citation type="submission" date="2018-09" db="EMBL/GenBank/DDBJ databases">
        <title>Genomic investigation of the strawberry pathogen Phytophthora fragariae indicates pathogenicity is determined by transcriptional variation in three key races.</title>
        <authorList>
            <person name="Adams T.M."/>
            <person name="Armitage A.D."/>
            <person name="Sobczyk M.K."/>
            <person name="Bates H.J."/>
            <person name="Dunwell J.M."/>
            <person name="Nellist C.F."/>
            <person name="Harrison R.J."/>
        </authorList>
    </citation>
    <scope>NUCLEOTIDE SEQUENCE [LARGE SCALE GENOMIC DNA]</scope>
    <source>
        <strain evidence="2 3">SCRP249</strain>
    </source>
</reference>
<evidence type="ECO:0000313" key="3">
    <source>
        <dbReference type="Proteomes" id="UP000429607"/>
    </source>
</evidence>
<dbReference type="AlphaFoldDB" id="A0A6A3J4U6"/>
<feature type="compositionally biased region" description="Polar residues" evidence="1">
    <location>
        <begin position="49"/>
        <end position="59"/>
    </location>
</feature>
<sequence length="945" mass="103451">MTTSDQGEQEDRMSEGFHSAGSGGGERPNNPTASAAGNLPAGEGAARQGTPSAIATNSARPDLPVPDMSTPEGLVVARSALQRAIEIAGRQTLQSPEQAWTEERPQSAPAAAGGASVPAYYESTSGVDSQVLRISSPTTTGFISRRLVLKPPTLGPRGEDFTPPQAAPLQPTMPTWSNSPTYGGATSPQTPGPTPRMRTAIAAYGGYTLQDASTPKDTQNVPPPTPTIPSSRSVPTPATGTAATTYRFGGMPQHIKNAVRMIQPFYSDNTTVDKARAFWDAFVRATAGLDEPLRLSAFRECLKGKSGEEWWMYSRIEDFETLRIRFHNQFICLTPLQMIERLKNTKRSKGMSAEVWGDLIQGLGDEAHCYDPRMRYQYFLSGLRNEEWKTTLSTAMVNSIQQAEAVLLYKNMRIPLEDDADFADEVGSTSKTASAEGPLLAQMMQLLQANQNLILQQQKELAQPPRSPRRSNYAAAEYDAAAAYDNQGPPPPAPNYSPNTPANVPQSSGPPNSNEPRGENGTDPEEAPSVVRESVLPEHIRLFSEAELDALEENALPLATPELEEYDKEIEERMFPLDEIELKKKVALNTARAREPTLEELSDLLQLPVEVLETREASPGEFSTPEYWPEWYQRTLAASNEAKRANRDFRKDAPSPGGVAAAEPLGTGEVECEERVASVRPAKALKTIIVSETEIANNICVTFSGATSPEDADDEGTPGLPFRLRSLVRSVTYALVMEEEVRSEVRCPQCHYPETYPPTPSSTSRFTPEERKNRARELVLELAGVLGDSVLDSVLTEINKGYSKEARLVRRKRLDRQRVCWCHRPANDGPDRPLPVRRVRFDHTSLSADRSEALGLNVPYVENEDDVLNYVCVVRDSSDPKPGLVEIPDDSNLEDPSEADANRPVPDGKRVICTVGVFEAISGGTIANMPAELRAPSRAWWTPGS</sequence>
<organism evidence="2 3">
    <name type="scientific">Phytophthora rubi</name>
    <dbReference type="NCBI Taxonomy" id="129364"/>
    <lineage>
        <taxon>Eukaryota</taxon>
        <taxon>Sar</taxon>
        <taxon>Stramenopiles</taxon>
        <taxon>Oomycota</taxon>
        <taxon>Peronosporomycetes</taxon>
        <taxon>Peronosporales</taxon>
        <taxon>Peronosporaceae</taxon>
        <taxon>Phytophthora</taxon>
    </lineage>
</organism>
<feature type="region of interest" description="Disordered" evidence="1">
    <location>
        <begin position="1"/>
        <end position="70"/>
    </location>
</feature>
<dbReference type="EMBL" id="QXFV01002331">
    <property type="protein sequence ID" value="KAE8989322.1"/>
    <property type="molecule type" value="Genomic_DNA"/>
</dbReference>
<evidence type="ECO:0000313" key="2">
    <source>
        <dbReference type="EMBL" id="KAE8989322.1"/>
    </source>
</evidence>
<evidence type="ECO:0000256" key="1">
    <source>
        <dbReference type="SAM" id="MobiDB-lite"/>
    </source>
</evidence>
<feature type="region of interest" description="Disordered" evidence="1">
    <location>
        <begin position="483"/>
        <end position="529"/>
    </location>
</feature>
<feature type="region of interest" description="Disordered" evidence="1">
    <location>
        <begin position="881"/>
        <end position="906"/>
    </location>
</feature>
<comment type="caution">
    <text evidence="2">The sequence shown here is derived from an EMBL/GenBank/DDBJ whole genome shotgun (WGS) entry which is preliminary data.</text>
</comment>
<evidence type="ECO:0008006" key="4">
    <source>
        <dbReference type="Google" id="ProtNLM"/>
    </source>
</evidence>